<comment type="caution">
    <text evidence="1">The sequence shown here is derived from an EMBL/GenBank/DDBJ whole genome shotgun (WGS) entry which is preliminary data.</text>
</comment>
<dbReference type="EMBL" id="VDDA01000066">
    <property type="protein sequence ID" value="TNC05221.1"/>
    <property type="molecule type" value="Genomic_DNA"/>
</dbReference>
<sequence length="75" mass="8284">MMSVTQPGHKRKTLGGSFLAGLGALASIWPAAPVASRYPHRSDLEALRGDRQRIGADMRRVIDRERARVQASKTR</sequence>
<dbReference type="RefSeq" id="WP_139040805.1">
    <property type="nucleotide sequence ID" value="NZ_VDDA01000066.1"/>
</dbReference>
<evidence type="ECO:0000313" key="1">
    <source>
        <dbReference type="EMBL" id="TNC05221.1"/>
    </source>
</evidence>
<protein>
    <submittedName>
        <fullName evidence="1">Uncharacterized protein</fullName>
    </submittedName>
</protein>
<dbReference type="AlphaFoldDB" id="A0A5C4L4H2"/>
<reference evidence="1 2" key="1">
    <citation type="submission" date="2019-06" db="EMBL/GenBank/DDBJ databases">
        <title>Genome of Methylobacterium sp. 17Sr1-39.</title>
        <authorList>
            <person name="Seo T."/>
        </authorList>
    </citation>
    <scope>NUCLEOTIDE SEQUENCE [LARGE SCALE GENOMIC DNA]</scope>
    <source>
        <strain evidence="1 2">17Sr1-39</strain>
    </source>
</reference>
<gene>
    <name evidence="1" type="ORF">FF100_36030</name>
</gene>
<evidence type="ECO:0000313" key="2">
    <source>
        <dbReference type="Proteomes" id="UP000305267"/>
    </source>
</evidence>
<dbReference type="Proteomes" id="UP000305267">
    <property type="component" value="Unassembled WGS sequence"/>
</dbReference>
<organism evidence="1 2">
    <name type="scientific">Methylobacterium terricola</name>
    <dbReference type="NCBI Taxonomy" id="2583531"/>
    <lineage>
        <taxon>Bacteria</taxon>
        <taxon>Pseudomonadati</taxon>
        <taxon>Pseudomonadota</taxon>
        <taxon>Alphaproteobacteria</taxon>
        <taxon>Hyphomicrobiales</taxon>
        <taxon>Methylobacteriaceae</taxon>
        <taxon>Methylobacterium</taxon>
    </lineage>
</organism>
<proteinExistence type="predicted"/>
<name>A0A5C4L4H2_9HYPH</name>
<dbReference type="OrthoDB" id="8021354at2"/>
<accession>A0A5C4L4H2</accession>
<keyword evidence="2" id="KW-1185">Reference proteome</keyword>